<evidence type="ECO:0000256" key="3">
    <source>
        <dbReference type="ARBA" id="ARBA00021918"/>
    </source>
</evidence>
<keyword evidence="4" id="KW-0690">Ribosome biogenesis</keyword>
<dbReference type="Gene3D" id="3.10.280.10">
    <property type="entry name" value="Mitochondrial glycoprotein"/>
    <property type="match status" value="1"/>
</dbReference>
<dbReference type="GO" id="GO:0030449">
    <property type="term" value="P:regulation of complement activation"/>
    <property type="evidence" value="ECO:0007669"/>
    <property type="project" value="TreeGrafter"/>
</dbReference>
<dbReference type="PANTHER" id="PTHR10826:SF1">
    <property type="entry name" value="COMPLEMENT COMPONENT 1 Q SUBCOMPONENT-BINDING PROTEIN, MITOCHONDRIAL"/>
    <property type="match status" value="1"/>
</dbReference>
<dbReference type="GO" id="GO:0003714">
    <property type="term" value="F:transcription corepressor activity"/>
    <property type="evidence" value="ECO:0007669"/>
    <property type="project" value="TreeGrafter"/>
</dbReference>
<dbReference type="GO" id="GO:0001849">
    <property type="term" value="F:complement component C1q complex binding"/>
    <property type="evidence" value="ECO:0007669"/>
    <property type="project" value="TreeGrafter"/>
</dbReference>
<evidence type="ECO:0000256" key="1">
    <source>
        <dbReference type="ARBA" id="ARBA00004296"/>
    </source>
</evidence>
<evidence type="ECO:0000313" key="7">
    <source>
        <dbReference type="Proteomes" id="UP001177744"/>
    </source>
</evidence>
<evidence type="ECO:0000256" key="4">
    <source>
        <dbReference type="ARBA" id="ARBA00022517"/>
    </source>
</evidence>
<evidence type="ECO:0000256" key="2">
    <source>
        <dbReference type="ARBA" id="ARBA00005457"/>
    </source>
</evidence>
<dbReference type="InterPro" id="IPR003428">
    <property type="entry name" value="MAM33"/>
</dbReference>
<organism evidence="6 7">
    <name type="scientific">Cnephaeus nilssonii</name>
    <name type="common">Northern bat</name>
    <name type="synonym">Eptesicus nilssonii</name>
    <dbReference type="NCBI Taxonomy" id="3371016"/>
    <lineage>
        <taxon>Eukaryota</taxon>
        <taxon>Metazoa</taxon>
        <taxon>Chordata</taxon>
        <taxon>Craniata</taxon>
        <taxon>Vertebrata</taxon>
        <taxon>Euteleostomi</taxon>
        <taxon>Mammalia</taxon>
        <taxon>Eutheria</taxon>
        <taxon>Laurasiatheria</taxon>
        <taxon>Chiroptera</taxon>
        <taxon>Yangochiroptera</taxon>
        <taxon>Vespertilionidae</taxon>
        <taxon>Cnephaeus</taxon>
    </lineage>
</organism>
<name>A0AA40LG89_CNENI</name>
<reference evidence="6" key="1">
    <citation type="submission" date="2023-06" db="EMBL/GenBank/DDBJ databases">
        <title>Reference genome for the Northern bat (Eptesicus nilssonii), a most northern bat species.</title>
        <authorList>
            <person name="Laine V.N."/>
            <person name="Pulliainen A.T."/>
            <person name="Lilley T.M."/>
        </authorList>
    </citation>
    <scope>NUCLEOTIDE SEQUENCE</scope>
    <source>
        <strain evidence="6">BLF_Eptnil</strain>
        <tissue evidence="6">Kidney</tissue>
    </source>
</reference>
<dbReference type="EMBL" id="JAULJE010000020">
    <property type="protein sequence ID" value="KAK1331545.1"/>
    <property type="molecule type" value="Genomic_DNA"/>
</dbReference>
<keyword evidence="7" id="KW-1185">Reference proteome</keyword>
<dbReference type="GO" id="GO:0005634">
    <property type="term" value="C:nucleus"/>
    <property type="evidence" value="ECO:0007669"/>
    <property type="project" value="TreeGrafter"/>
</dbReference>
<dbReference type="GO" id="GO:0005759">
    <property type="term" value="C:mitochondrial matrix"/>
    <property type="evidence" value="ECO:0007669"/>
    <property type="project" value="InterPro"/>
</dbReference>
<dbReference type="GO" id="GO:0042256">
    <property type="term" value="P:cytosolic ribosome assembly"/>
    <property type="evidence" value="ECO:0007669"/>
    <property type="project" value="TreeGrafter"/>
</dbReference>
<dbReference type="SUPFAM" id="SSF54529">
    <property type="entry name" value="Mitochondrial glycoprotein MAM33-like"/>
    <property type="match status" value="1"/>
</dbReference>
<protein>
    <recommendedName>
        <fullName evidence="3">Complement component 1 Q subcomponent-binding protein, mitochondrial</fullName>
    </recommendedName>
</protein>
<dbReference type="GO" id="GO:0009986">
    <property type="term" value="C:cell surface"/>
    <property type="evidence" value="ECO:0007669"/>
    <property type="project" value="TreeGrafter"/>
</dbReference>
<dbReference type="PANTHER" id="PTHR10826">
    <property type="entry name" value="COMPLEMENT COMPONENT 1"/>
    <property type="match status" value="1"/>
</dbReference>
<evidence type="ECO:0000256" key="5">
    <source>
        <dbReference type="SAM" id="MobiDB-lite"/>
    </source>
</evidence>
<dbReference type="InterPro" id="IPR036561">
    <property type="entry name" value="MAM33_sf"/>
</dbReference>
<comment type="caution">
    <text evidence="6">The sequence shown here is derived from an EMBL/GenBank/DDBJ whole genome shotgun (WGS) entry which is preliminary data.</text>
</comment>
<dbReference type="GO" id="GO:0048025">
    <property type="term" value="P:negative regulation of mRNA splicing, via spliceosome"/>
    <property type="evidence" value="ECO:0007669"/>
    <property type="project" value="TreeGrafter"/>
</dbReference>
<dbReference type="Proteomes" id="UP001177744">
    <property type="component" value="Unassembled WGS sequence"/>
</dbReference>
<dbReference type="Pfam" id="PF02330">
    <property type="entry name" value="MAM33"/>
    <property type="match status" value="1"/>
</dbReference>
<accession>A0AA40LG89</accession>
<evidence type="ECO:0000313" key="6">
    <source>
        <dbReference type="EMBL" id="KAK1331545.1"/>
    </source>
</evidence>
<gene>
    <name evidence="6" type="ORF">QTO34_009502</name>
</gene>
<sequence>MPHLCEGPAESPAGAAHGLRTRDPGDSETSPLSSPGPFIAAAVAFAMLPLLRCVPRALGSAVAGLRAAAPSAPLRPLLQLAPRPCIRPFGLLSVRAGSERRPSLLRPRGPCACGCGCGCGGLPPKGLQSDVRFPVRAHTQVAVGFLVRVWDKAFVEFLSDEIKEEKKIQKHKSLPKMSGGWDLEVNGTEAKLFRNVAGEKITVTFNINNSIPPTFDGEEESQGQKVEEQEATNKGTRFLFPQPELTSTPNFVVEVIKSGGKKALVLDCHYPEDEVGQEEEGESDIFSIREVSFQATGESEWKDTNYTLNTDSLDWALYDHSWISLRTGG</sequence>
<dbReference type="AlphaFoldDB" id="A0AA40LG89"/>
<dbReference type="GO" id="GO:0005886">
    <property type="term" value="C:plasma membrane"/>
    <property type="evidence" value="ECO:0007669"/>
    <property type="project" value="UniProtKB-SubCell"/>
</dbReference>
<comment type="subcellular location">
    <subcellularLocation>
        <location evidence="1">Cell membrane</location>
        <topology evidence="1">Peripheral membrane protein</topology>
        <orientation evidence="1">Extracellular side</orientation>
    </subcellularLocation>
</comment>
<dbReference type="GO" id="GO:0030984">
    <property type="term" value="F:kininogen binding"/>
    <property type="evidence" value="ECO:0007669"/>
    <property type="project" value="TreeGrafter"/>
</dbReference>
<proteinExistence type="inferred from homology"/>
<comment type="similarity">
    <text evidence="2">Belongs to the MAM33 family.</text>
</comment>
<feature type="region of interest" description="Disordered" evidence="5">
    <location>
        <begin position="1"/>
        <end position="33"/>
    </location>
</feature>